<dbReference type="Pfam" id="PF10618">
    <property type="entry name" value="Tail_tube"/>
    <property type="match status" value="1"/>
</dbReference>
<dbReference type="Proteomes" id="UP000289708">
    <property type="component" value="Unassembled WGS sequence"/>
</dbReference>
<reference evidence="2 3" key="1">
    <citation type="submission" date="2018-12" db="EMBL/GenBank/DDBJ databases">
        <title>bacterium Hansschlegelia zhihuaiae S113.</title>
        <authorList>
            <person name="He J."/>
        </authorList>
    </citation>
    <scope>NUCLEOTIDE SEQUENCE [LARGE SCALE GENOMIC DNA]</scope>
    <source>
        <strain evidence="2 3">S 113</strain>
    </source>
</reference>
<evidence type="ECO:0000313" key="3">
    <source>
        <dbReference type="Proteomes" id="UP000289708"/>
    </source>
</evidence>
<dbReference type="OrthoDB" id="7993587at2"/>
<sequence>MDKKGGRFSLTISGRTYSGRGVATLNPARATPSTGVNQDGTGYVTVTPQLARLSLSLDRGSGFFWTEGELLPAVDVTFIEDDVGVTHYLTQASWDGQPSVDSGSGEVTGMTLASDRYKATR</sequence>
<dbReference type="InterPro" id="IPR019596">
    <property type="entry name" value="Phage_Mu_GpM_tail_tub"/>
</dbReference>
<keyword evidence="3" id="KW-1185">Reference proteome</keyword>
<protein>
    <recommendedName>
        <fullName evidence="4">Phage tail protein</fullName>
    </recommendedName>
</protein>
<feature type="compositionally biased region" description="Polar residues" evidence="1">
    <location>
        <begin position="31"/>
        <end position="42"/>
    </location>
</feature>
<evidence type="ECO:0000256" key="1">
    <source>
        <dbReference type="SAM" id="MobiDB-lite"/>
    </source>
</evidence>
<evidence type="ECO:0000313" key="2">
    <source>
        <dbReference type="EMBL" id="RXF67686.1"/>
    </source>
</evidence>
<evidence type="ECO:0008006" key="4">
    <source>
        <dbReference type="Google" id="ProtNLM"/>
    </source>
</evidence>
<feature type="region of interest" description="Disordered" evidence="1">
    <location>
        <begin position="21"/>
        <end position="42"/>
    </location>
</feature>
<accession>A0A4Q0M4V6</accession>
<proteinExistence type="predicted"/>
<gene>
    <name evidence="2" type="ORF">EK403_21015</name>
</gene>
<organism evidence="2 3">
    <name type="scientific">Hansschlegelia zhihuaiae</name>
    <dbReference type="NCBI Taxonomy" id="405005"/>
    <lineage>
        <taxon>Bacteria</taxon>
        <taxon>Pseudomonadati</taxon>
        <taxon>Pseudomonadota</taxon>
        <taxon>Alphaproteobacteria</taxon>
        <taxon>Hyphomicrobiales</taxon>
        <taxon>Methylopilaceae</taxon>
        <taxon>Hansschlegelia</taxon>
    </lineage>
</organism>
<dbReference type="AlphaFoldDB" id="A0A4Q0M4V6"/>
<dbReference type="RefSeq" id="WP_128779416.1">
    <property type="nucleotide sequence ID" value="NZ_RYFI01000031.1"/>
</dbReference>
<name>A0A4Q0M4V6_9HYPH</name>
<dbReference type="EMBL" id="RYFI01000031">
    <property type="protein sequence ID" value="RXF67686.1"/>
    <property type="molecule type" value="Genomic_DNA"/>
</dbReference>
<comment type="caution">
    <text evidence="2">The sequence shown here is derived from an EMBL/GenBank/DDBJ whole genome shotgun (WGS) entry which is preliminary data.</text>
</comment>